<keyword evidence="2" id="KW-0413">Isomerase</keyword>
<dbReference type="GO" id="GO:0016853">
    <property type="term" value="F:isomerase activity"/>
    <property type="evidence" value="ECO:0007669"/>
    <property type="project" value="UniProtKB-KW"/>
</dbReference>
<evidence type="ECO:0000313" key="2">
    <source>
        <dbReference type="EMBL" id="AXB41167.1"/>
    </source>
</evidence>
<dbReference type="PANTHER" id="PTHR12110:SF41">
    <property type="entry name" value="INOSOSE DEHYDRATASE"/>
    <property type="match status" value="1"/>
</dbReference>
<dbReference type="InterPro" id="IPR036237">
    <property type="entry name" value="Xyl_isomerase-like_sf"/>
</dbReference>
<dbReference type="OrthoDB" id="3325478at2"/>
<dbReference type="InterPro" id="IPR013022">
    <property type="entry name" value="Xyl_isomerase-like_TIM-brl"/>
</dbReference>
<dbReference type="SUPFAM" id="SSF51658">
    <property type="entry name" value="Xylose isomerase-like"/>
    <property type="match status" value="1"/>
</dbReference>
<feature type="domain" description="Xylose isomerase-like TIM barrel" evidence="1">
    <location>
        <begin position="43"/>
        <end position="308"/>
    </location>
</feature>
<dbReference type="EMBL" id="CP015163">
    <property type="protein sequence ID" value="AXB41167.1"/>
    <property type="molecule type" value="Genomic_DNA"/>
</dbReference>
<dbReference type="PANTHER" id="PTHR12110">
    <property type="entry name" value="HYDROXYPYRUVATE ISOMERASE"/>
    <property type="match status" value="1"/>
</dbReference>
<sequence length="319" mass="34900">MSFSPPFTAAHWPIGAALLQFPGVRPDGSAVQDAPAAEWARVFAEVAAAGFDHVDLTDSWLRPGDLEPARRDELARALKESGLGVTAISVVRRSVIDPDPEVAAANVAYLERTIDAAAELGITVVCVGLHRPLTPAQRDALWFWTEPGAQDPMGDERTWQLCADRLRALGRRAAGHGVALSLEMYEDTYLGTAESSVALLDTIGLDNVGLNPDIGNIVRLHRPIEDWERALAVMLPRANYWHVKNYHRDFDPATGAYFSVPAPMEQGVISYRRALDLALDAGFCGHICVEHYGGDGLSVSARNRDYLRELLAVKLEARR</sequence>
<dbReference type="Proteomes" id="UP000250434">
    <property type="component" value="Chromosome"/>
</dbReference>
<keyword evidence="3" id="KW-1185">Reference proteome</keyword>
<dbReference type="Pfam" id="PF01261">
    <property type="entry name" value="AP_endonuc_2"/>
    <property type="match status" value="1"/>
</dbReference>
<dbReference type="RefSeq" id="WP_113690455.1">
    <property type="nucleotide sequence ID" value="NZ_CP015163.1"/>
</dbReference>
<dbReference type="InterPro" id="IPR050312">
    <property type="entry name" value="IolE/XylAMocC-like"/>
</dbReference>
<gene>
    <name evidence="2" type="ORF">A4R43_00430</name>
</gene>
<proteinExistence type="predicted"/>
<evidence type="ECO:0000259" key="1">
    <source>
        <dbReference type="Pfam" id="PF01261"/>
    </source>
</evidence>
<dbReference type="KEGG" id="aab:A4R43_00430"/>
<protein>
    <submittedName>
        <fullName evidence="2">Xylose isomerase</fullName>
    </submittedName>
</protein>
<reference evidence="2 3" key="1">
    <citation type="submission" date="2016-04" db="EMBL/GenBank/DDBJ databases">
        <title>Complete genome sequence and analysis of deep-sea sediment isolate, Amycolatopsis sp. WP1.</title>
        <authorList>
            <person name="Wang H."/>
            <person name="Chen S."/>
            <person name="Wu Q."/>
        </authorList>
    </citation>
    <scope>NUCLEOTIDE SEQUENCE [LARGE SCALE GENOMIC DNA]</scope>
    <source>
        <strain evidence="2 3">WP1</strain>
    </source>
</reference>
<accession>A0A344KZE3</accession>
<organism evidence="2 3">
    <name type="scientific">Amycolatopsis albispora</name>
    <dbReference type="NCBI Taxonomy" id="1804986"/>
    <lineage>
        <taxon>Bacteria</taxon>
        <taxon>Bacillati</taxon>
        <taxon>Actinomycetota</taxon>
        <taxon>Actinomycetes</taxon>
        <taxon>Pseudonocardiales</taxon>
        <taxon>Pseudonocardiaceae</taxon>
        <taxon>Amycolatopsis</taxon>
    </lineage>
</organism>
<name>A0A344KZE3_9PSEU</name>
<dbReference type="AlphaFoldDB" id="A0A344KZE3"/>
<evidence type="ECO:0000313" key="3">
    <source>
        <dbReference type="Proteomes" id="UP000250434"/>
    </source>
</evidence>
<dbReference type="Gene3D" id="3.20.20.150">
    <property type="entry name" value="Divalent-metal-dependent TIM barrel enzymes"/>
    <property type="match status" value="1"/>
</dbReference>